<proteinExistence type="predicted"/>
<evidence type="ECO:0000313" key="4">
    <source>
        <dbReference type="Proteomes" id="UP001320898"/>
    </source>
</evidence>
<comment type="caution">
    <text evidence="3">The sequence shown here is derived from an EMBL/GenBank/DDBJ whole genome shotgun (WGS) entry which is preliminary data.</text>
</comment>
<dbReference type="RefSeq" id="WP_261614616.1">
    <property type="nucleotide sequence ID" value="NZ_JALIDZ010000002.1"/>
</dbReference>
<dbReference type="EMBL" id="JALIDZ010000002">
    <property type="protein sequence ID" value="MCT8971042.1"/>
    <property type="molecule type" value="Genomic_DNA"/>
</dbReference>
<evidence type="ECO:0000256" key="1">
    <source>
        <dbReference type="PROSITE-ProRule" id="PRU00169"/>
    </source>
</evidence>
<reference evidence="3 4" key="1">
    <citation type="submission" date="2022-04" db="EMBL/GenBank/DDBJ databases">
        <authorList>
            <person name="Ye Y.-Q."/>
            <person name="Du Z.-J."/>
        </authorList>
    </citation>
    <scope>NUCLEOTIDE SEQUENCE [LARGE SCALE GENOMIC DNA]</scope>
    <source>
        <strain evidence="3 4">A6E488</strain>
    </source>
</reference>
<evidence type="ECO:0000259" key="2">
    <source>
        <dbReference type="PROSITE" id="PS50110"/>
    </source>
</evidence>
<dbReference type="SUPFAM" id="SSF52172">
    <property type="entry name" value="CheY-like"/>
    <property type="match status" value="1"/>
</dbReference>
<feature type="domain" description="Response regulatory" evidence="2">
    <location>
        <begin position="14"/>
        <end position="134"/>
    </location>
</feature>
<dbReference type="InterPro" id="IPR001789">
    <property type="entry name" value="Sig_transdc_resp-reg_receiver"/>
</dbReference>
<dbReference type="Proteomes" id="UP001320898">
    <property type="component" value="Unassembled WGS sequence"/>
</dbReference>
<comment type="caution">
    <text evidence="1">Lacks conserved residue(s) required for the propagation of feature annotation.</text>
</comment>
<organism evidence="3 4">
    <name type="scientific">Microbaculum marinisediminis</name>
    <dbReference type="NCBI Taxonomy" id="2931392"/>
    <lineage>
        <taxon>Bacteria</taxon>
        <taxon>Pseudomonadati</taxon>
        <taxon>Pseudomonadota</taxon>
        <taxon>Alphaproteobacteria</taxon>
        <taxon>Hyphomicrobiales</taxon>
        <taxon>Tepidamorphaceae</taxon>
        <taxon>Microbaculum</taxon>
    </lineage>
</organism>
<accession>A0AAW5QT32</accession>
<gene>
    <name evidence="3" type="ORF">MUB46_04135</name>
</gene>
<sequence length="182" mass="19888">MRIERSGNEFADFKVALVDSEEFGVSIFKSIAASIGIHNVLAYASAKAAIGNIRIAGMPDILFVKFSGSNKNALQLCRLIRDRETFSHPFMPVVAIMEEATVASVTAVRDAGVDEFLACPFSPKALGERVRSIVHDRRGFVDLSGYFGPDRRRGAMAKWLGADRRSDPGPLIDPVTEQPYIG</sequence>
<evidence type="ECO:0000313" key="3">
    <source>
        <dbReference type="EMBL" id="MCT8971042.1"/>
    </source>
</evidence>
<dbReference type="GO" id="GO:0000160">
    <property type="term" value="P:phosphorelay signal transduction system"/>
    <property type="evidence" value="ECO:0007669"/>
    <property type="project" value="InterPro"/>
</dbReference>
<dbReference type="InterPro" id="IPR011006">
    <property type="entry name" value="CheY-like_superfamily"/>
</dbReference>
<protein>
    <recommendedName>
        <fullName evidence="2">Response regulatory domain-containing protein</fullName>
    </recommendedName>
</protein>
<dbReference type="Gene3D" id="3.40.50.2300">
    <property type="match status" value="1"/>
</dbReference>
<dbReference type="PROSITE" id="PS50110">
    <property type="entry name" value="RESPONSE_REGULATORY"/>
    <property type="match status" value="1"/>
</dbReference>
<name>A0AAW5QT32_9HYPH</name>
<keyword evidence="4" id="KW-1185">Reference proteome</keyword>
<dbReference type="AlphaFoldDB" id="A0AAW5QT32"/>